<feature type="binding site" evidence="15">
    <location>
        <position position="107"/>
    </location>
    <ligand>
        <name>an alpha-D-glucoside</name>
        <dbReference type="ChEBI" id="CHEBI:22390"/>
    </ligand>
</feature>
<dbReference type="Gene3D" id="2.10.250.10">
    <property type="entry name" value="Calreticulin/calnexin, P domain"/>
    <property type="match status" value="1"/>
</dbReference>
<dbReference type="PANTHER" id="PTHR11073:SF53">
    <property type="entry name" value="CALRETICULIN"/>
    <property type="match status" value="1"/>
</dbReference>
<dbReference type="OrthoDB" id="1938156at2759"/>
<dbReference type="GO" id="GO:0036503">
    <property type="term" value="P:ERAD pathway"/>
    <property type="evidence" value="ECO:0007669"/>
    <property type="project" value="TreeGrafter"/>
</dbReference>
<dbReference type="GO" id="GO:0005788">
    <property type="term" value="C:endoplasmic reticulum lumen"/>
    <property type="evidence" value="ECO:0007669"/>
    <property type="project" value="UniProtKB-SubCell"/>
</dbReference>
<dbReference type="PRINTS" id="PR00626">
    <property type="entry name" value="CALRETICULIN"/>
</dbReference>
<feature type="compositionally biased region" description="Basic and acidic residues" evidence="18">
    <location>
        <begin position="329"/>
        <end position="354"/>
    </location>
</feature>
<name>A0A835EUC1_9POAL</name>
<feature type="region of interest" description="Disordered" evidence="18">
    <location>
        <begin position="329"/>
        <end position="408"/>
    </location>
</feature>
<accession>A0A835EUC1</accession>
<feature type="compositionally biased region" description="Basic and acidic residues" evidence="18">
    <location>
        <begin position="186"/>
        <end position="231"/>
    </location>
</feature>
<evidence type="ECO:0000256" key="13">
    <source>
        <dbReference type="ARBA" id="ARBA00037091"/>
    </source>
</evidence>
<feature type="compositionally biased region" description="Basic and acidic residues" evidence="18">
    <location>
        <begin position="381"/>
        <end position="408"/>
    </location>
</feature>
<evidence type="ECO:0000256" key="14">
    <source>
        <dbReference type="PIRNR" id="PIRNR002356"/>
    </source>
</evidence>
<keyword evidence="7" id="KW-0677">Repeat</keyword>
<dbReference type="AlphaFoldDB" id="A0A835EUC1"/>
<dbReference type="InterPro" id="IPR009033">
    <property type="entry name" value="Calreticulin/calnexin_P_dom_sf"/>
</dbReference>
<keyword evidence="11" id="KW-0325">Glycoprotein</keyword>
<dbReference type="PANTHER" id="PTHR11073">
    <property type="entry name" value="CALRETICULIN AND CALNEXIN"/>
    <property type="match status" value="1"/>
</dbReference>
<dbReference type="SUPFAM" id="SSF63887">
    <property type="entry name" value="P-domain of calnexin/calreticulin"/>
    <property type="match status" value="1"/>
</dbReference>
<feature type="binding site" evidence="15">
    <location>
        <position position="297"/>
    </location>
    <ligand>
        <name>an alpha-D-glucoside</name>
        <dbReference type="ChEBI" id="CHEBI:22390"/>
    </ligand>
</feature>
<evidence type="ECO:0000256" key="9">
    <source>
        <dbReference type="ARBA" id="ARBA00022833"/>
    </source>
</evidence>
<feature type="region of interest" description="Disordered" evidence="18">
    <location>
        <begin position="186"/>
        <end position="257"/>
    </location>
</feature>
<feature type="binding site" evidence="15">
    <location>
        <position position="88"/>
    </location>
    <ligand>
        <name>an alpha-D-glucoside</name>
        <dbReference type="ChEBI" id="CHEBI:22390"/>
    </ligand>
</feature>
<dbReference type="InterPro" id="IPR018124">
    <property type="entry name" value="Calret/calnex_CS"/>
</dbReference>
<evidence type="ECO:0000256" key="2">
    <source>
        <dbReference type="ARBA" id="ARBA00010983"/>
    </source>
</evidence>
<dbReference type="GO" id="GO:0051082">
    <property type="term" value="F:unfolded protein binding"/>
    <property type="evidence" value="ECO:0007669"/>
    <property type="project" value="InterPro"/>
</dbReference>
<protein>
    <recommendedName>
        <fullName evidence="3 14">Calreticulin</fullName>
    </recommendedName>
</protein>
<evidence type="ECO:0000256" key="11">
    <source>
        <dbReference type="ARBA" id="ARBA00023180"/>
    </source>
</evidence>
<dbReference type="GO" id="GO:0006457">
    <property type="term" value="P:protein folding"/>
    <property type="evidence" value="ECO:0007669"/>
    <property type="project" value="InterPro"/>
</dbReference>
<evidence type="ECO:0000256" key="6">
    <source>
        <dbReference type="ARBA" id="ARBA00022734"/>
    </source>
</evidence>
<comment type="subcellular location">
    <subcellularLocation>
        <location evidence="1 14">Endoplasmic reticulum lumen</location>
    </subcellularLocation>
</comment>
<keyword evidence="16" id="KW-1015">Disulfide bond</keyword>
<keyword evidence="12 14" id="KW-0143">Chaperone</keyword>
<evidence type="ECO:0000256" key="8">
    <source>
        <dbReference type="ARBA" id="ARBA00022824"/>
    </source>
</evidence>
<keyword evidence="5" id="KW-0732">Signal</keyword>
<evidence type="ECO:0000313" key="20">
    <source>
        <dbReference type="Proteomes" id="UP000636709"/>
    </source>
</evidence>
<sequence length="449" mass="51304">MVCRLTTDGWEDRWVKSDWKKDDNTAGEWNHTSGKWNGDADDKGIQTSEDYRFYAISAQYPEFSNKDRTMVLQFSVKHEQKLDCGGGYVKLLGGDVDQKKFGGDTPYSIMFGPDICGYATKKVHAILTKNGKNHLIKKEVPCETDQLTHVYTLIIRPDATYSILIDNAEKQSGSIYDDWDILPPKKIKDPEAKKPEDWDDKEYIPDPKDKKPEGYDDIPKEIPDPDAKKPEDWDDEEDGEWTVPTIPNPEYKGPWKQKKIKNPDYKGKWKAPLIDNPDYKDDPYIYAFDSLKHIGIELWQVKSGTLFDNILITDDPEYAKKFAEETWAKQKDSEKAAFDEAEKRRLEEESASTKDDEEADQDEDDADDDKADTPAEAMDSADEKLAEGKVATDEKPAEGSKDASAEEKKHVRELSCQLRLSRSRLHFILLSLLSCNACSFLFTVVQDEL</sequence>
<evidence type="ECO:0000256" key="3">
    <source>
        <dbReference type="ARBA" id="ARBA00015837"/>
    </source>
</evidence>
<keyword evidence="8 14" id="KW-0256">Endoplasmic reticulum</keyword>
<keyword evidence="6" id="KW-0430">Lectin</keyword>
<keyword evidence="20" id="KW-1185">Reference proteome</keyword>
<evidence type="ECO:0000256" key="7">
    <source>
        <dbReference type="ARBA" id="ARBA00022737"/>
    </source>
</evidence>
<dbReference type="PIRSF" id="PIRSF002356">
    <property type="entry name" value="Calreticulin"/>
    <property type="match status" value="1"/>
</dbReference>
<evidence type="ECO:0000313" key="19">
    <source>
        <dbReference type="EMBL" id="KAF8708677.1"/>
    </source>
</evidence>
<evidence type="ECO:0000256" key="18">
    <source>
        <dbReference type="SAM" id="MobiDB-lite"/>
    </source>
</evidence>
<keyword evidence="10" id="KW-0106">Calcium</keyword>
<feature type="disulfide bond" evidence="16">
    <location>
        <begin position="84"/>
        <end position="116"/>
    </location>
</feature>
<dbReference type="FunFam" id="2.60.120.200:FF:000339">
    <property type="entry name" value="Calreticulin 3"/>
    <property type="match status" value="1"/>
</dbReference>
<dbReference type="PROSITE" id="PS00803">
    <property type="entry name" value="CALRETICULIN_1"/>
    <property type="match status" value="1"/>
</dbReference>
<comment type="caution">
    <text evidence="19">The sequence shown here is derived from an EMBL/GenBank/DDBJ whole genome shotgun (WGS) entry which is preliminary data.</text>
</comment>
<evidence type="ECO:0000256" key="1">
    <source>
        <dbReference type="ARBA" id="ARBA00004319"/>
    </source>
</evidence>
<dbReference type="Proteomes" id="UP000636709">
    <property type="component" value="Unassembled WGS sequence"/>
</dbReference>
<evidence type="ECO:0000256" key="16">
    <source>
        <dbReference type="PIRSR" id="PIRSR002356-3"/>
    </source>
</evidence>
<feature type="binding site" evidence="15">
    <location>
        <position position="90"/>
    </location>
    <ligand>
        <name>an alpha-D-glucoside</name>
        <dbReference type="ChEBI" id="CHEBI:22390"/>
    </ligand>
</feature>
<dbReference type="FunFam" id="2.10.250.10:FF:000002">
    <property type="entry name" value="Calreticulin"/>
    <property type="match status" value="1"/>
</dbReference>
<dbReference type="InterPro" id="IPR009169">
    <property type="entry name" value="Calreticulin"/>
</dbReference>
<evidence type="ECO:0000256" key="12">
    <source>
        <dbReference type="ARBA" id="ARBA00023186"/>
    </source>
</evidence>
<keyword evidence="4" id="KW-0479">Metal-binding</keyword>
<dbReference type="Pfam" id="PF00262">
    <property type="entry name" value="Calreticulin"/>
    <property type="match status" value="2"/>
</dbReference>
<evidence type="ECO:0000256" key="17">
    <source>
        <dbReference type="RuleBase" id="RU362126"/>
    </source>
</evidence>
<evidence type="ECO:0000256" key="15">
    <source>
        <dbReference type="PIRSR" id="PIRSR002356-1"/>
    </source>
</evidence>
<evidence type="ECO:0000256" key="5">
    <source>
        <dbReference type="ARBA" id="ARBA00022729"/>
    </source>
</evidence>
<dbReference type="GO" id="GO:0030246">
    <property type="term" value="F:carbohydrate binding"/>
    <property type="evidence" value="ECO:0007669"/>
    <property type="project" value="UniProtKB-KW"/>
</dbReference>
<evidence type="ECO:0000256" key="10">
    <source>
        <dbReference type="ARBA" id="ARBA00022837"/>
    </source>
</evidence>
<proteinExistence type="inferred from homology"/>
<gene>
    <name evidence="19" type="ORF">HU200_030059</name>
</gene>
<dbReference type="InterPro" id="IPR013320">
    <property type="entry name" value="ConA-like_dom_sf"/>
</dbReference>
<feature type="compositionally biased region" description="Acidic residues" evidence="18">
    <location>
        <begin position="355"/>
        <end position="370"/>
    </location>
</feature>
<dbReference type="PROSITE" id="PS00805">
    <property type="entry name" value="CALRETICULIN_REPEAT"/>
    <property type="match status" value="1"/>
</dbReference>
<dbReference type="EMBL" id="JACEFO010001756">
    <property type="protein sequence ID" value="KAF8708677.1"/>
    <property type="molecule type" value="Genomic_DNA"/>
</dbReference>
<reference evidence="19" key="1">
    <citation type="submission" date="2020-07" db="EMBL/GenBank/DDBJ databases">
        <title>Genome sequence and genetic diversity analysis of an under-domesticated orphan crop, white fonio (Digitaria exilis).</title>
        <authorList>
            <person name="Bennetzen J.L."/>
            <person name="Chen S."/>
            <person name="Ma X."/>
            <person name="Wang X."/>
            <person name="Yssel A.E.J."/>
            <person name="Chaluvadi S.R."/>
            <person name="Johnson M."/>
            <person name="Gangashetty P."/>
            <person name="Hamidou F."/>
            <person name="Sanogo M.D."/>
            <person name="Zwaenepoel A."/>
            <person name="Wallace J."/>
            <person name="Van De Peer Y."/>
            <person name="Van Deynze A."/>
        </authorList>
    </citation>
    <scope>NUCLEOTIDE SEQUENCE</scope>
    <source>
        <tissue evidence="19">Leaves</tissue>
    </source>
</reference>
<feature type="binding site" evidence="15">
    <location>
        <position position="114"/>
    </location>
    <ligand>
        <name>an alpha-D-glucoside</name>
        <dbReference type="ChEBI" id="CHEBI:22390"/>
    </ligand>
</feature>
<evidence type="ECO:0000256" key="4">
    <source>
        <dbReference type="ARBA" id="ARBA00022723"/>
    </source>
</evidence>
<keyword evidence="9" id="KW-0862">Zinc</keyword>
<dbReference type="SUPFAM" id="SSF49899">
    <property type="entry name" value="Concanavalin A-like lectins/glucanases"/>
    <property type="match status" value="1"/>
</dbReference>
<comment type="function">
    <text evidence="13">Molecular calcium-binding chaperone promoting folding, oligomeric assembly and quality control in the ER via the calreticulin/calnexin cycle. This lectin may interact transiently with almost all of the monoglucosylated glycoproteins that are synthesized in the ER.</text>
</comment>
<dbReference type="InterPro" id="IPR001580">
    <property type="entry name" value="Calret/calnex"/>
</dbReference>
<dbReference type="Gene3D" id="2.60.120.200">
    <property type="match status" value="1"/>
</dbReference>
<dbReference type="GO" id="GO:0005509">
    <property type="term" value="F:calcium ion binding"/>
    <property type="evidence" value="ECO:0007669"/>
    <property type="project" value="InterPro"/>
</dbReference>
<comment type="similarity">
    <text evidence="2 14 17">Belongs to the calreticulin family.</text>
</comment>
<dbReference type="PROSITE" id="PS00804">
    <property type="entry name" value="CALRETICULIN_2"/>
    <property type="match status" value="1"/>
</dbReference>
<dbReference type="GO" id="GO:0005789">
    <property type="term" value="C:endoplasmic reticulum membrane"/>
    <property type="evidence" value="ECO:0007669"/>
    <property type="project" value="TreeGrafter"/>
</dbReference>
<dbReference type="FunFam" id="2.60.120.200:FF:000018">
    <property type="entry name" value="Calreticulin 1b"/>
    <property type="match status" value="1"/>
</dbReference>
<organism evidence="19 20">
    <name type="scientific">Digitaria exilis</name>
    <dbReference type="NCBI Taxonomy" id="1010633"/>
    <lineage>
        <taxon>Eukaryota</taxon>
        <taxon>Viridiplantae</taxon>
        <taxon>Streptophyta</taxon>
        <taxon>Embryophyta</taxon>
        <taxon>Tracheophyta</taxon>
        <taxon>Spermatophyta</taxon>
        <taxon>Magnoliopsida</taxon>
        <taxon>Liliopsida</taxon>
        <taxon>Poales</taxon>
        <taxon>Poaceae</taxon>
        <taxon>PACMAD clade</taxon>
        <taxon>Panicoideae</taxon>
        <taxon>Panicodae</taxon>
        <taxon>Paniceae</taxon>
        <taxon>Anthephorinae</taxon>
        <taxon>Digitaria</taxon>
    </lineage>
</organism>